<comment type="similarity">
    <text evidence="1 4">Belongs to the glycosyl hydrolase 43 family.</text>
</comment>
<dbReference type="CDD" id="cd18617">
    <property type="entry name" value="GH43_XynB-like"/>
    <property type="match status" value="1"/>
</dbReference>
<dbReference type="InterPro" id="IPR041542">
    <property type="entry name" value="GH43_C2"/>
</dbReference>
<dbReference type="VEuPathDB" id="FungiDB:MPH_03979"/>
<evidence type="ECO:0000256" key="1">
    <source>
        <dbReference type="ARBA" id="ARBA00009865"/>
    </source>
</evidence>
<reference evidence="6 7" key="1">
    <citation type="journal article" date="2012" name="BMC Genomics">
        <title>Tools to kill: Genome of one of the most destructive plant pathogenic fungi Macrophomina phaseolina.</title>
        <authorList>
            <person name="Islam M.S."/>
            <person name="Haque M.S."/>
            <person name="Islam M.M."/>
            <person name="Emdad E.M."/>
            <person name="Halim A."/>
            <person name="Hossen Q.M.M."/>
            <person name="Hossain M.Z."/>
            <person name="Ahmed B."/>
            <person name="Rahim S."/>
            <person name="Rahman M.S."/>
            <person name="Alam M.M."/>
            <person name="Hou S."/>
            <person name="Wan X."/>
            <person name="Saito J.A."/>
            <person name="Alam M."/>
        </authorList>
    </citation>
    <scope>NUCLEOTIDE SEQUENCE [LARGE SCALE GENOMIC DNA]</scope>
    <source>
        <strain evidence="6 7">MS6</strain>
    </source>
</reference>
<dbReference type="SUPFAM" id="SSF49899">
    <property type="entry name" value="Concanavalin A-like lectins/glucanases"/>
    <property type="match status" value="1"/>
</dbReference>
<dbReference type="AlphaFoldDB" id="K2RVC4"/>
<keyword evidence="2 4" id="KW-0378">Hydrolase</keyword>
<proteinExistence type="inferred from homology"/>
<dbReference type="PANTHER" id="PTHR42812">
    <property type="entry name" value="BETA-XYLOSIDASE"/>
    <property type="match status" value="1"/>
</dbReference>
<dbReference type="Pfam" id="PF04616">
    <property type="entry name" value="Glyco_hydro_43"/>
    <property type="match status" value="1"/>
</dbReference>
<dbReference type="HOGENOM" id="CLU_016508_2_0_1"/>
<evidence type="ECO:0000256" key="2">
    <source>
        <dbReference type="ARBA" id="ARBA00022801"/>
    </source>
</evidence>
<dbReference type="InterPro" id="IPR006710">
    <property type="entry name" value="Glyco_hydro_43"/>
</dbReference>
<accession>K2RVC4</accession>
<dbReference type="OrthoDB" id="2139957at2759"/>
<dbReference type="Proteomes" id="UP000007129">
    <property type="component" value="Unassembled WGS sequence"/>
</dbReference>
<dbReference type="InParanoid" id="K2RVC4"/>
<evidence type="ECO:0000256" key="4">
    <source>
        <dbReference type="RuleBase" id="RU361187"/>
    </source>
</evidence>
<dbReference type="PANTHER" id="PTHR42812:SF16">
    <property type="entry name" value="HYDROLASE, PUTATIVE (AFU_ORTHOLOGUE AFUA_7G06110)-RELATED"/>
    <property type="match status" value="1"/>
</dbReference>
<dbReference type="GO" id="GO:0004553">
    <property type="term" value="F:hydrolase activity, hydrolyzing O-glycosyl compounds"/>
    <property type="evidence" value="ECO:0007669"/>
    <property type="project" value="InterPro"/>
</dbReference>
<keyword evidence="3 4" id="KW-0326">Glycosidase</keyword>
<feature type="domain" description="Beta-xylosidase C-terminal Concanavalin A-like" evidence="5">
    <location>
        <begin position="248"/>
        <end position="450"/>
    </location>
</feature>
<dbReference type="SUPFAM" id="SSF75005">
    <property type="entry name" value="Arabinanase/levansucrase/invertase"/>
    <property type="match status" value="1"/>
</dbReference>
<evidence type="ECO:0000313" key="6">
    <source>
        <dbReference type="EMBL" id="EKG18753.1"/>
    </source>
</evidence>
<name>K2RVC4_MACPH</name>
<gene>
    <name evidence="6" type="ORF">MPH_03979</name>
</gene>
<protein>
    <recommendedName>
        <fullName evidence="5">Beta-xylosidase C-terminal Concanavalin A-like domain-containing protein</fullName>
    </recommendedName>
</protein>
<dbReference type="Pfam" id="PF17851">
    <property type="entry name" value="GH43_C2"/>
    <property type="match status" value="1"/>
</dbReference>
<comment type="caution">
    <text evidence="6">The sequence shown here is derived from an EMBL/GenBank/DDBJ whole genome shotgun (WGS) entry which is preliminary data.</text>
</comment>
<dbReference type="STRING" id="1126212.K2RVC4"/>
<evidence type="ECO:0000313" key="7">
    <source>
        <dbReference type="Proteomes" id="UP000007129"/>
    </source>
</evidence>
<dbReference type="eggNOG" id="ENOG502QQH8">
    <property type="taxonomic scope" value="Eukaryota"/>
</dbReference>
<dbReference type="InterPro" id="IPR051795">
    <property type="entry name" value="Glycosyl_Hydrlase_43"/>
</dbReference>
<dbReference type="GO" id="GO:0005975">
    <property type="term" value="P:carbohydrate metabolic process"/>
    <property type="evidence" value="ECO:0007669"/>
    <property type="project" value="InterPro"/>
</dbReference>
<dbReference type="EMBL" id="AHHD01000177">
    <property type="protein sequence ID" value="EKG18753.1"/>
    <property type="molecule type" value="Genomic_DNA"/>
</dbReference>
<organism evidence="6 7">
    <name type="scientific">Macrophomina phaseolina (strain MS6)</name>
    <name type="common">Charcoal rot fungus</name>
    <dbReference type="NCBI Taxonomy" id="1126212"/>
    <lineage>
        <taxon>Eukaryota</taxon>
        <taxon>Fungi</taxon>
        <taxon>Dikarya</taxon>
        <taxon>Ascomycota</taxon>
        <taxon>Pezizomycotina</taxon>
        <taxon>Dothideomycetes</taxon>
        <taxon>Dothideomycetes incertae sedis</taxon>
        <taxon>Botryosphaeriales</taxon>
        <taxon>Botryosphaeriaceae</taxon>
        <taxon>Macrophomina</taxon>
    </lineage>
</organism>
<dbReference type="Gene3D" id="2.115.10.20">
    <property type="entry name" value="Glycosyl hydrolase domain, family 43"/>
    <property type="match status" value="1"/>
</dbReference>
<dbReference type="InterPro" id="IPR023296">
    <property type="entry name" value="Glyco_hydro_beta-prop_sf"/>
</dbReference>
<evidence type="ECO:0000259" key="5">
    <source>
        <dbReference type="Pfam" id="PF17851"/>
    </source>
</evidence>
<dbReference type="InterPro" id="IPR013320">
    <property type="entry name" value="ConA-like_dom_sf"/>
</dbReference>
<evidence type="ECO:0000256" key="3">
    <source>
        <dbReference type="ARBA" id="ARBA00023295"/>
    </source>
</evidence>
<sequence length="451" mass="50774">MGIYNNPIIPGFNPDPSIVRVGPDYFLVTSTFEYFPGVPIYHSKDLIYWKLIGHALTRRSQLDIRTPETGGGIWAPTIRWHDGVFYVTTACFDRYRPQADDRVWPRGFYVKTANVWDETSWSEPVYFDQVGFDQDLFWDTDGTTYLSTTYRKSPRTPVPPNSPPLKDFAIHISTVDLRTGAATSPPRLVRASSVGSGVAEGSHLFKRGAWYYLFTAEGGTEGGHSEVMSRSHEGPFGPWEVEQTAAWRDDFEAEEMQLGWYRKNTPVKQDFSLTERPGYLRLYGGPYTLSTPACPTLFLRKQRHDPVRWKTRLSFHPSSPNTEAGSLVYWNQHTYSSIGIRMAPDGSQGCARILRFRPAGGNVVDMPLRSTESDVVLAIKSDNGYSFGYREVVGGTDDEEVVWIGQVSAMAMTQDPQVGASFTGMMFGVFAFGEMEKCFTPADFLYAEFQS</sequence>